<dbReference type="Gene3D" id="3.40.47.10">
    <property type="match status" value="1"/>
</dbReference>
<accession>A0A1H9FJC3</accession>
<dbReference type="PANTHER" id="PTHR42870:SF1">
    <property type="entry name" value="NON-SPECIFIC LIPID-TRANSFER PROTEIN-LIKE 2"/>
    <property type="match status" value="1"/>
</dbReference>
<dbReference type="InterPro" id="IPR002155">
    <property type="entry name" value="Thiolase"/>
</dbReference>
<dbReference type="InterPro" id="IPR020616">
    <property type="entry name" value="Thiolase_N"/>
</dbReference>
<dbReference type="Pfam" id="PF22691">
    <property type="entry name" value="Thiolase_C_1"/>
    <property type="match status" value="1"/>
</dbReference>
<organism evidence="3 4">
    <name type="scientific">Solimonas aquatica</name>
    <dbReference type="NCBI Taxonomy" id="489703"/>
    <lineage>
        <taxon>Bacteria</taxon>
        <taxon>Pseudomonadati</taxon>
        <taxon>Pseudomonadota</taxon>
        <taxon>Gammaproteobacteria</taxon>
        <taxon>Nevskiales</taxon>
        <taxon>Nevskiaceae</taxon>
        <taxon>Solimonas</taxon>
    </lineage>
</organism>
<dbReference type="Pfam" id="PF00108">
    <property type="entry name" value="Thiolase_N"/>
    <property type="match status" value="1"/>
</dbReference>
<feature type="domain" description="Thiolase C-terminal" evidence="2">
    <location>
        <begin position="277"/>
        <end position="403"/>
    </location>
</feature>
<dbReference type="PIRSF" id="PIRSF000429">
    <property type="entry name" value="Ac-CoA_Ac_transf"/>
    <property type="match status" value="1"/>
</dbReference>
<dbReference type="PANTHER" id="PTHR42870">
    <property type="entry name" value="ACETYL-COA C-ACETYLTRANSFERASE"/>
    <property type="match status" value="1"/>
</dbReference>
<dbReference type="STRING" id="489703.SAMN04488038_1064"/>
<dbReference type="EMBL" id="FOFS01000006">
    <property type="protein sequence ID" value="SEQ38019.1"/>
    <property type="molecule type" value="Genomic_DNA"/>
</dbReference>
<dbReference type="AlphaFoldDB" id="A0A1H9FJC3"/>
<dbReference type="CDD" id="cd00829">
    <property type="entry name" value="SCP-x_thiolase"/>
    <property type="match status" value="1"/>
</dbReference>
<dbReference type="RefSeq" id="WP_218140129.1">
    <property type="nucleotide sequence ID" value="NZ_FOFS01000006.1"/>
</dbReference>
<keyword evidence="3" id="KW-0808">Transferase</keyword>
<evidence type="ECO:0000259" key="1">
    <source>
        <dbReference type="Pfam" id="PF00108"/>
    </source>
</evidence>
<evidence type="ECO:0000313" key="3">
    <source>
        <dbReference type="EMBL" id="SEQ38019.1"/>
    </source>
</evidence>
<evidence type="ECO:0000259" key="2">
    <source>
        <dbReference type="Pfam" id="PF22691"/>
    </source>
</evidence>
<name>A0A1H9FJC3_9GAMM</name>
<protein>
    <submittedName>
        <fullName evidence="3">Acetyl-CoA acetyltransferase</fullName>
    </submittedName>
</protein>
<dbReference type="InterPro" id="IPR055140">
    <property type="entry name" value="Thiolase_C_2"/>
</dbReference>
<feature type="domain" description="Thiolase N-terminal" evidence="1">
    <location>
        <begin position="11"/>
        <end position="206"/>
    </location>
</feature>
<gene>
    <name evidence="3" type="ORF">SAMN04488038_1064</name>
</gene>
<dbReference type="InterPro" id="IPR016039">
    <property type="entry name" value="Thiolase-like"/>
</dbReference>
<proteinExistence type="predicted"/>
<sequence>MQARMLQQHAYIAGVGMTAFARHAGRGLKSLGAEALRLALADAGLEPQSVQAAYLANAAAPLVTGQSAVGGQVLLRELGIGGIAVVNVENADAGGATAFHQACAMVSAGYYDVVLACAYEKLHQADAARADAALGNALDVERADELQQLLRQKLRDAGLPSSGSCRLDLLGVWAWRHMHAHGTTREQLAQVVVKNAQHAMANPYAALRERVHADALLAAPLLTGPLGAGMCAPLVDGAAAAVVVSPRKLRELGLRRAVRVRASVLASGWETQDEDDIHAAEQVAQRAYTKAEIGPQDLHCIELHDPSAACEILYYEHLGLCAPGEGGELLDSGATRLGGRLPVNPSGGLLRRGHAGAASGMAQIAELVWQLRGEAGARQVQKARLALAHSGGGVVGREVAAIVINILESA</sequence>
<dbReference type="SUPFAM" id="SSF53901">
    <property type="entry name" value="Thiolase-like"/>
    <property type="match status" value="2"/>
</dbReference>
<dbReference type="GO" id="GO:0003988">
    <property type="term" value="F:acetyl-CoA C-acyltransferase activity"/>
    <property type="evidence" value="ECO:0007669"/>
    <property type="project" value="UniProtKB-ARBA"/>
</dbReference>
<dbReference type="Proteomes" id="UP000199233">
    <property type="component" value="Unassembled WGS sequence"/>
</dbReference>
<keyword evidence="4" id="KW-1185">Reference proteome</keyword>
<evidence type="ECO:0000313" key="4">
    <source>
        <dbReference type="Proteomes" id="UP000199233"/>
    </source>
</evidence>
<reference evidence="3 4" key="1">
    <citation type="submission" date="2016-10" db="EMBL/GenBank/DDBJ databases">
        <authorList>
            <person name="de Groot N.N."/>
        </authorList>
    </citation>
    <scope>NUCLEOTIDE SEQUENCE [LARGE SCALE GENOMIC DNA]</scope>
    <source>
        <strain evidence="3 4">DSM 25927</strain>
    </source>
</reference>